<dbReference type="AlphaFoldDB" id="A0A2P2R4D1"/>
<proteinExistence type="predicted"/>
<evidence type="ECO:0000313" key="1">
    <source>
        <dbReference type="EMBL" id="MBX74116.1"/>
    </source>
</evidence>
<organism evidence="1">
    <name type="scientific">Rhizophora mucronata</name>
    <name type="common">Asiatic mangrove</name>
    <dbReference type="NCBI Taxonomy" id="61149"/>
    <lineage>
        <taxon>Eukaryota</taxon>
        <taxon>Viridiplantae</taxon>
        <taxon>Streptophyta</taxon>
        <taxon>Embryophyta</taxon>
        <taxon>Tracheophyta</taxon>
        <taxon>Spermatophyta</taxon>
        <taxon>Magnoliopsida</taxon>
        <taxon>eudicotyledons</taxon>
        <taxon>Gunneridae</taxon>
        <taxon>Pentapetalae</taxon>
        <taxon>rosids</taxon>
        <taxon>fabids</taxon>
        <taxon>Malpighiales</taxon>
        <taxon>Rhizophoraceae</taxon>
        <taxon>Rhizophora</taxon>
    </lineage>
</organism>
<reference evidence="1" key="1">
    <citation type="submission" date="2018-02" db="EMBL/GenBank/DDBJ databases">
        <title>Rhizophora mucronata_Transcriptome.</title>
        <authorList>
            <person name="Meera S.P."/>
            <person name="Sreeshan A."/>
            <person name="Augustine A."/>
        </authorList>
    </citation>
    <scope>NUCLEOTIDE SEQUENCE</scope>
    <source>
        <tissue evidence="1">Leaf</tissue>
    </source>
</reference>
<accession>A0A2P2R4D1</accession>
<name>A0A2P2R4D1_RHIMU</name>
<sequence length="21" mass="2581">MVYQVFKLVLTSEYDFGCFYK</sequence>
<protein>
    <submittedName>
        <fullName evidence="1">Uncharacterized protein</fullName>
    </submittedName>
</protein>
<dbReference type="EMBL" id="GGEC01093632">
    <property type="protein sequence ID" value="MBX74116.1"/>
    <property type="molecule type" value="Transcribed_RNA"/>
</dbReference>